<protein>
    <submittedName>
        <fullName evidence="2">Uncharacterized protein</fullName>
    </submittedName>
</protein>
<gene>
    <name evidence="2" type="ORF">FNH21_00710</name>
</gene>
<evidence type="ECO:0000256" key="1">
    <source>
        <dbReference type="SAM" id="MobiDB-lite"/>
    </source>
</evidence>
<dbReference type="EMBL" id="VJXX01000001">
    <property type="protein sequence ID" value="MPY09260.1"/>
    <property type="molecule type" value="Genomic_DNA"/>
</dbReference>
<comment type="caution">
    <text evidence="2">The sequence shown here is derived from an EMBL/GenBank/DDBJ whole genome shotgun (WGS) entry which is preliminary data.</text>
</comment>
<proteinExistence type="predicted"/>
<evidence type="ECO:0000313" key="2">
    <source>
        <dbReference type="EMBL" id="MPY09260.1"/>
    </source>
</evidence>
<name>A0A7X1NM94_9MICC</name>
<reference evidence="3" key="1">
    <citation type="submission" date="2019-07" db="EMBL/GenBank/DDBJ databases">
        <title>Arthrobacter KR32 sp. nov., isolated from mountain cheese made of cows milk.</title>
        <authorList>
            <person name="Flegler A."/>
        </authorList>
    </citation>
    <scope>NUCLEOTIDE SEQUENCE [LARGE SCALE GENOMIC DNA]</scope>
    <source>
        <strain evidence="3">KR32</strain>
    </source>
</reference>
<sequence>MRSSIRSLAIVLSTVAAVVVVPLAVDLRSGAGGDDPAEVGEVTAVGVVDGSPGRSAGVSGPPDEPGVGSVPTSAVPSGDDEVRSIGMGGADPSAAVLSGPRLPDAVDTPASPAGPPATPVVPVMVERAEVHVGAPPAVEVTVVLVDAGGTVRPDTGIGSGMGGDLPPGYLPTPPYPQCPITAAGAWWTDPADPYTCLPPASVPFHEPTPPGIDPELLEPIVEAEVPEGSVGWHEPTPPGIDPELLEPIVEEVEGLAGSVDDGTHSTDAAPADAALVVATRR</sequence>
<feature type="region of interest" description="Disordered" evidence="1">
    <location>
        <begin position="48"/>
        <end position="98"/>
    </location>
</feature>
<dbReference type="AlphaFoldDB" id="A0A7X1NM94"/>
<accession>A0A7X1NM94</accession>
<keyword evidence="3" id="KW-1185">Reference proteome</keyword>
<evidence type="ECO:0000313" key="3">
    <source>
        <dbReference type="Proteomes" id="UP000326464"/>
    </source>
</evidence>
<dbReference type="Proteomes" id="UP000326464">
    <property type="component" value="Unassembled WGS sequence"/>
</dbReference>
<organism evidence="2 3">
    <name type="scientific">Arthrobacter bussei</name>
    <dbReference type="NCBI Taxonomy" id="2594179"/>
    <lineage>
        <taxon>Bacteria</taxon>
        <taxon>Bacillati</taxon>
        <taxon>Actinomycetota</taxon>
        <taxon>Actinomycetes</taxon>
        <taxon>Micrococcales</taxon>
        <taxon>Micrococcaceae</taxon>
        <taxon>Arthrobacter</taxon>
    </lineage>
</organism>
<dbReference type="OrthoDB" id="4953801at2"/>
<dbReference type="RefSeq" id="WP_152811586.1">
    <property type="nucleotide sequence ID" value="NZ_VJXX01000001.1"/>
</dbReference>